<keyword evidence="1" id="KW-0812">Transmembrane</keyword>
<evidence type="ECO:0000256" key="1">
    <source>
        <dbReference type="SAM" id="Phobius"/>
    </source>
</evidence>
<keyword evidence="1" id="KW-1133">Transmembrane helix</keyword>
<accession>A0ABY7NQM9</accession>
<name>A0ABY7NQM9_9SPHN</name>
<evidence type="ECO:0000313" key="2">
    <source>
        <dbReference type="EMBL" id="WBO23844.1"/>
    </source>
</evidence>
<proteinExistence type="predicted"/>
<dbReference type="Proteomes" id="UP001210865">
    <property type="component" value="Chromosome"/>
</dbReference>
<feature type="transmembrane region" description="Helical" evidence="1">
    <location>
        <begin position="87"/>
        <end position="110"/>
    </location>
</feature>
<reference evidence="2 3" key="1">
    <citation type="submission" date="2022-12" db="EMBL/GenBank/DDBJ databases">
        <title>Sphingomonas abieness sp. nov., an endophytic bacterium isolated from Abies koreana.</title>
        <authorList>
            <person name="Jiang L."/>
            <person name="Lee J."/>
        </authorList>
    </citation>
    <scope>NUCLEOTIDE SEQUENCE [LARGE SCALE GENOMIC DNA]</scope>
    <source>
        <strain evidence="3">PAMB 00755</strain>
    </source>
</reference>
<organism evidence="2 3">
    <name type="scientific">Sphingomonas abietis</name>
    <dbReference type="NCBI Taxonomy" id="3012344"/>
    <lineage>
        <taxon>Bacteria</taxon>
        <taxon>Pseudomonadati</taxon>
        <taxon>Pseudomonadota</taxon>
        <taxon>Alphaproteobacteria</taxon>
        <taxon>Sphingomonadales</taxon>
        <taxon>Sphingomonadaceae</taxon>
        <taxon>Sphingomonas</taxon>
    </lineage>
</organism>
<gene>
    <name evidence="2" type="ORF">PBT88_06905</name>
</gene>
<dbReference type="RefSeq" id="WP_270078474.1">
    <property type="nucleotide sequence ID" value="NZ_CP115174.1"/>
</dbReference>
<keyword evidence="3" id="KW-1185">Reference proteome</keyword>
<dbReference type="EMBL" id="CP115174">
    <property type="protein sequence ID" value="WBO23844.1"/>
    <property type="molecule type" value="Genomic_DNA"/>
</dbReference>
<evidence type="ECO:0000313" key="3">
    <source>
        <dbReference type="Proteomes" id="UP001210865"/>
    </source>
</evidence>
<protein>
    <submittedName>
        <fullName evidence="2">Uncharacterized protein</fullName>
    </submittedName>
</protein>
<keyword evidence="1" id="KW-0472">Membrane</keyword>
<sequence>MRQHRGIALLAGGIALSFSAGIVIDRALPERASTMPTFESRAATASGPVIETKPCAGPQDHDRSELCAQWRSTLAAEQSASWSASSFWLALFGSVVGFMTLLAAVIAALYTGQAARYAGEAAEHAKTGADEAKRSADIAANATRAWVVCDEIVLDGPIVFRHIEGLGDRYEMNGKVVIRNTGSALAKSVMTMVDIMENGGNMEEFWDQHPEKSMARYEAHKMPWPLGVTLAPNTPVGLSFGWGGPAPFAPPIEKARAGTFYFIGYIRYRDHHDRDAYTRFAFQPDGDSVKSWDGKSIVPAGAFGEAT</sequence>